<dbReference type="SFLD" id="SFLDS00005">
    <property type="entry name" value="Isoprenoid_Synthase_Type_I"/>
    <property type="match status" value="1"/>
</dbReference>
<dbReference type="InterPro" id="IPR033904">
    <property type="entry name" value="Trans_IPPS_HH"/>
</dbReference>
<dbReference type="SFLD" id="SFLDG01018">
    <property type="entry name" value="Squalene/Phytoene_Synthase_Lik"/>
    <property type="match status" value="1"/>
</dbReference>
<dbReference type="InterPro" id="IPR044843">
    <property type="entry name" value="Trans_IPPS_bact-type"/>
</dbReference>
<organism evidence="2 3">
    <name type="scientific">Haloferula luteola</name>
    <dbReference type="NCBI Taxonomy" id="595692"/>
    <lineage>
        <taxon>Bacteria</taxon>
        <taxon>Pseudomonadati</taxon>
        <taxon>Verrucomicrobiota</taxon>
        <taxon>Verrucomicrobiia</taxon>
        <taxon>Verrucomicrobiales</taxon>
        <taxon>Verrucomicrobiaceae</taxon>
        <taxon>Haloferula</taxon>
    </lineage>
</organism>
<gene>
    <name evidence="2" type="ORF">HNR46_000685</name>
</gene>
<name>A0A840VC76_9BACT</name>
<dbReference type="GO" id="GO:0004311">
    <property type="term" value="F:geranylgeranyl diphosphate synthase activity"/>
    <property type="evidence" value="ECO:0007669"/>
    <property type="project" value="InterPro"/>
</dbReference>
<proteinExistence type="predicted"/>
<dbReference type="PROSITE" id="PS01045">
    <property type="entry name" value="SQUALEN_PHYTOEN_SYN_2"/>
    <property type="match status" value="1"/>
</dbReference>
<dbReference type="SFLD" id="SFLDG01212">
    <property type="entry name" value="Phytoene_synthase_like"/>
    <property type="match status" value="1"/>
</dbReference>
<protein>
    <submittedName>
        <fullName evidence="2">Phytoene synthase</fullName>
        <ecNumber evidence="2">2.5.1.32</ecNumber>
    </submittedName>
</protein>
<dbReference type="PANTHER" id="PTHR31480">
    <property type="entry name" value="BIFUNCTIONAL LYCOPENE CYCLASE/PHYTOENE SYNTHASE"/>
    <property type="match status" value="1"/>
</dbReference>
<comment type="caution">
    <text evidence="2">The sequence shown here is derived from an EMBL/GenBank/DDBJ whole genome shotgun (WGS) entry which is preliminary data.</text>
</comment>
<dbReference type="RefSeq" id="WP_184015765.1">
    <property type="nucleotide sequence ID" value="NZ_JACHFD010000002.1"/>
</dbReference>
<dbReference type="AlphaFoldDB" id="A0A840VC76"/>
<dbReference type="InterPro" id="IPR019845">
    <property type="entry name" value="Squalene/phytoene_synthase_CS"/>
</dbReference>
<evidence type="ECO:0000313" key="3">
    <source>
        <dbReference type="Proteomes" id="UP000557717"/>
    </source>
</evidence>
<dbReference type="GO" id="GO:0051996">
    <property type="term" value="F:squalene synthase [NAD(P)H] activity"/>
    <property type="evidence" value="ECO:0007669"/>
    <property type="project" value="InterPro"/>
</dbReference>
<dbReference type="EC" id="2.5.1.32" evidence="2"/>
<evidence type="ECO:0000313" key="2">
    <source>
        <dbReference type="EMBL" id="MBB5350461.1"/>
    </source>
</evidence>
<dbReference type="InterPro" id="IPR008949">
    <property type="entry name" value="Isoprenoid_synthase_dom_sf"/>
</dbReference>
<reference evidence="2 3" key="1">
    <citation type="submission" date="2020-08" db="EMBL/GenBank/DDBJ databases">
        <title>Genomic Encyclopedia of Type Strains, Phase IV (KMG-IV): sequencing the most valuable type-strain genomes for metagenomic binning, comparative biology and taxonomic classification.</title>
        <authorList>
            <person name="Goeker M."/>
        </authorList>
    </citation>
    <scope>NUCLEOTIDE SEQUENCE [LARGE SCALE GENOMIC DNA]</scope>
    <source>
        <strain evidence="2 3">YC6886</strain>
    </source>
</reference>
<dbReference type="InterPro" id="IPR002060">
    <property type="entry name" value="Squ/phyt_synthse"/>
</dbReference>
<dbReference type="SUPFAM" id="SSF48576">
    <property type="entry name" value="Terpenoid synthases"/>
    <property type="match status" value="1"/>
</dbReference>
<dbReference type="GO" id="GO:0016117">
    <property type="term" value="P:carotenoid biosynthetic process"/>
    <property type="evidence" value="ECO:0007669"/>
    <property type="project" value="UniProtKB-ARBA"/>
</dbReference>
<dbReference type="Pfam" id="PF00494">
    <property type="entry name" value="SQS_PSY"/>
    <property type="match status" value="1"/>
</dbReference>
<sequence>MSEAADITKQAKSNLAFALNILPKDRRDDAVIFYAFCRVIDDLADDLSQPVEIREAGLEGWLRGLREGFEQPDDLQRQILGLQERRKIPSELLAAIVEGCRMDLRPQRFESWDELSEYTWRVACAVGLVAMRIFGARSPKTEHYAVSLGHALQITNILRDVGEDWANGGRIYLPLSTLRAHGYTEEDLAGGIHDERFIDLMRAEADRADGYFAEAARSLPEEDRATMVAAEIMRAIYSALLDKMRRDRFQVFSRRYRLSKARKLAIFSKHLIGSGFSPE</sequence>
<keyword evidence="3" id="KW-1185">Reference proteome</keyword>
<keyword evidence="1 2" id="KW-0808">Transferase</keyword>
<dbReference type="EMBL" id="JACHFD010000002">
    <property type="protein sequence ID" value="MBB5350461.1"/>
    <property type="molecule type" value="Genomic_DNA"/>
</dbReference>
<dbReference type="CDD" id="cd00683">
    <property type="entry name" value="Trans_IPPS_HH"/>
    <property type="match status" value="1"/>
</dbReference>
<accession>A0A840VC76</accession>
<evidence type="ECO:0000256" key="1">
    <source>
        <dbReference type="ARBA" id="ARBA00022679"/>
    </source>
</evidence>
<dbReference type="Proteomes" id="UP000557717">
    <property type="component" value="Unassembled WGS sequence"/>
</dbReference>
<dbReference type="Gene3D" id="1.10.600.10">
    <property type="entry name" value="Farnesyl Diphosphate Synthase"/>
    <property type="match status" value="1"/>
</dbReference>